<dbReference type="EMBL" id="CM055104">
    <property type="protein sequence ID" value="KAJ7532946.1"/>
    <property type="molecule type" value="Genomic_DNA"/>
</dbReference>
<comment type="caution">
    <text evidence="1">The sequence shown here is derived from an EMBL/GenBank/DDBJ whole genome shotgun (WGS) entry which is preliminary data.</text>
</comment>
<dbReference type="Proteomes" id="UP001162992">
    <property type="component" value="Chromosome 13"/>
</dbReference>
<sequence length="140" mass="15173">MRIRKLQFLQLIVYCATPPLPSIHPLPLRRPTTAAHPSSRLLVVRPAAALPLLSSPLADAHFTPTPAPSSHPGLLPLIFLGSCCSSPLPCCSSAFPSRVFSSGSSPRCPLHKDYVLGLFFFFGFVLLSFSVCISLFLRTI</sequence>
<keyword evidence="2" id="KW-1185">Reference proteome</keyword>
<gene>
    <name evidence="1" type="ORF">O6H91_13G026800</name>
</gene>
<name>A0ACC2BT41_DIPCM</name>
<evidence type="ECO:0000313" key="2">
    <source>
        <dbReference type="Proteomes" id="UP001162992"/>
    </source>
</evidence>
<reference evidence="2" key="1">
    <citation type="journal article" date="2024" name="Proc. Natl. Acad. Sci. U.S.A.">
        <title>Extraordinary preservation of gene collinearity over three hundred million years revealed in homosporous lycophytes.</title>
        <authorList>
            <person name="Li C."/>
            <person name="Wickell D."/>
            <person name="Kuo L.Y."/>
            <person name="Chen X."/>
            <person name="Nie B."/>
            <person name="Liao X."/>
            <person name="Peng D."/>
            <person name="Ji J."/>
            <person name="Jenkins J."/>
            <person name="Williams M."/>
            <person name="Shu S."/>
            <person name="Plott C."/>
            <person name="Barry K."/>
            <person name="Rajasekar S."/>
            <person name="Grimwood J."/>
            <person name="Han X."/>
            <person name="Sun S."/>
            <person name="Hou Z."/>
            <person name="He W."/>
            <person name="Dai G."/>
            <person name="Sun C."/>
            <person name="Schmutz J."/>
            <person name="Leebens-Mack J.H."/>
            <person name="Li F.W."/>
            <person name="Wang L."/>
        </authorList>
    </citation>
    <scope>NUCLEOTIDE SEQUENCE [LARGE SCALE GENOMIC DNA]</scope>
    <source>
        <strain evidence="2">cv. PW_Plant_1</strain>
    </source>
</reference>
<evidence type="ECO:0000313" key="1">
    <source>
        <dbReference type="EMBL" id="KAJ7532946.1"/>
    </source>
</evidence>
<protein>
    <submittedName>
        <fullName evidence="1">Uncharacterized protein</fullName>
    </submittedName>
</protein>
<proteinExistence type="predicted"/>
<accession>A0ACC2BT41</accession>
<organism evidence="1 2">
    <name type="scientific">Diphasiastrum complanatum</name>
    <name type="common">Issler's clubmoss</name>
    <name type="synonym">Lycopodium complanatum</name>
    <dbReference type="NCBI Taxonomy" id="34168"/>
    <lineage>
        <taxon>Eukaryota</taxon>
        <taxon>Viridiplantae</taxon>
        <taxon>Streptophyta</taxon>
        <taxon>Embryophyta</taxon>
        <taxon>Tracheophyta</taxon>
        <taxon>Lycopodiopsida</taxon>
        <taxon>Lycopodiales</taxon>
        <taxon>Lycopodiaceae</taxon>
        <taxon>Lycopodioideae</taxon>
        <taxon>Diphasiastrum</taxon>
    </lineage>
</organism>